<accession>A0A6A6VYZ7</accession>
<protein>
    <submittedName>
        <fullName evidence="1">Uncharacterized protein</fullName>
    </submittedName>
</protein>
<dbReference type="EMBL" id="ML996578">
    <property type="protein sequence ID" value="KAF2754974.1"/>
    <property type="molecule type" value="Genomic_DNA"/>
</dbReference>
<evidence type="ECO:0000313" key="2">
    <source>
        <dbReference type="Proteomes" id="UP000799437"/>
    </source>
</evidence>
<dbReference type="RefSeq" id="XP_033597425.1">
    <property type="nucleotide sequence ID" value="XM_033748727.1"/>
</dbReference>
<gene>
    <name evidence="1" type="ORF">EJ05DRAFT_519686</name>
</gene>
<dbReference type="Proteomes" id="UP000799437">
    <property type="component" value="Unassembled WGS sequence"/>
</dbReference>
<organism evidence="1 2">
    <name type="scientific">Pseudovirgaria hyperparasitica</name>
    <dbReference type="NCBI Taxonomy" id="470096"/>
    <lineage>
        <taxon>Eukaryota</taxon>
        <taxon>Fungi</taxon>
        <taxon>Dikarya</taxon>
        <taxon>Ascomycota</taxon>
        <taxon>Pezizomycotina</taxon>
        <taxon>Dothideomycetes</taxon>
        <taxon>Dothideomycetes incertae sedis</taxon>
        <taxon>Acrospermales</taxon>
        <taxon>Acrospermaceae</taxon>
        <taxon>Pseudovirgaria</taxon>
    </lineage>
</organism>
<dbReference type="GeneID" id="54489781"/>
<reference evidence="1" key="1">
    <citation type="journal article" date="2020" name="Stud. Mycol.">
        <title>101 Dothideomycetes genomes: a test case for predicting lifestyles and emergence of pathogens.</title>
        <authorList>
            <person name="Haridas S."/>
            <person name="Albert R."/>
            <person name="Binder M."/>
            <person name="Bloem J."/>
            <person name="Labutti K."/>
            <person name="Salamov A."/>
            <person name="Andreopoulos B."/>
            <person name="Baker S."/>
            <person name="Barry K."/>
            <person name="Bills G."/>
            <person name="Bluhm B."/>
            <person name="Cannon C."/>
            <person name="Castanera R."/>
            <person name="Culley D."/>
            <person name="Daum C."/>
            <person name="Ezra D."/>
            <person name="Gonzalez J."/>
            <person name="Henrissat B."/>
            <person name="Kuo A."/>
            <person name="Liang C."/>
            <person name="Lipzen A."/>
            <person name="Lutzoni F."/>
            <person name="Magnuson J."/>
            <person name="Mondo S."/>
            <person name="Nolan M."/>
            <person name="Ohm R."/>
            <person name="Pangilinan J."/>
            <person name="Park H.-J."/>
            <person name="Ramirez L."/>
            <person name="Alfaro M."/>
            <person name="Sun H."/>
            <person name="Tritt A."/>
            <person name="Yoshinaga Y."/>
            <person name="Zwiers L.-H."/>
            <person name="Turgeon B."/>
            <person name="Goodwin S."/>
            <person name="Spatafora J."/>
            <person name="Crous P."/>
            <person name="Grigoriev I."/>
        </authorList>
    </citation>
    <scope>NUCLEOTIDE SEQUENCE</scope>
    <source>
        <strain evidence="1">CBS 121739</strain>
    </source>
</reference>
<proteinExistence type="predicted"/>
<dbReference type="AlphaFoldDB" id="A0A6A6VYZ7"/>
<name>A0A6A6VYZ7_9PEZI</name>
<sequence>MSNSHHPLLIMNRSSRYRYGWEKASTWLAKESKLQLERINTKNESTENNVTTRFQTKTRWQWVLDGQFWMAHPWSPLSTTLHPELGIRIVPPFRILDLPDEILDIILTNALDAPPEIILKTDLPFDDKHHIDPPRPIPNIQLLRVCKRFKAIGTFSLYTRTKWHMTYPPELKSTMPPKPDPGAAFSSIQHSIGARNYNLLRDITIEVHESQTNLPGWFAQHLLETIELFATFLPHIRRLHIRLIKWDFSPREMIGMGKTCCYLRARVPRLLLKRHMCSAINSLIALASSAGFLAKIHVISRYIHWDTYCPPWGMPENGWIARHGAPVSAGECVKTSCCAEDFAHVISEIVNDASTTMPTRNTAIKHAAALILHAAANLSDIHYDDILLVWLWLAHADARRDMLSSSSSAGAESDEPTSTLASLSRVIGMLYGSDNSNIEDRNRRSVIQLWSRCCPWISKAHFEGFGALVGGVGW</sequence>
<keyword evidence="2" id="KW-1185">Reference proteome</keyword>
<evidence type="ECO:0000313" key="1">
    <source>
        <dbReference type="EMBL" id="KAF2754974.1"/>
    </source>
</evidence>